<name>A0AB35HTT5_MICTH</name>
<sequence length="407" mass="44143">MNIHPMQPREVPLMQKGQAPVLLAYGFRPFFLLTGAYALVLILGWLGFLFAGWSLPLGWSPFQWHSHEMLYGLVSAAIAGFLLTAVTNWTGAPPLKGGRLLALVLLWMGGRISMWLASWIPTWLVALVDLAFLPVLALYLLRVLVAYKNRRNLLLVVVLSLLFGGNLLMHLGFVSGRTDLLAAGERLGLDLILLLMAVIGGRIIPAFSANWLRMHGGDANWVTRSVWTDRVALMSVALLIALDGLGVSETSLGLVALVAALSNGLRLWQWAGWRVCKEPMLWILHLGYAWIVLSLSLRALAALIGAVPDSAWQHALGAGAIGTLLLGVMTRVAVGHTGRPLKLAPFGLGIYLAITAAAVLRLLVALQVLDFRLGLSLAGLAWTLAFGLFTVLYWPILSRPRADGRPG</sequence>
<feature type="transmembrane region" description="Helical" evidence="1">
    <location>
        <begin position="69"/>
        <end position="88"/>
    </location>
</feature>
<dbReference type="InterPro" id="IPR010266">
    <property type="entry name" value="NnrS"/>
</dbReference>
<feature type="transmembrane region" description="Helical" evidence="1">
    <location>
        <begin position="280"/>
        <end position="305"/>
    </location>
</feature>
<comment type="caution">
    <text evidence="2">The sequence shown here is derived from an EMBL/GenBank/DDBJ whole genome shotgun (WGS) entry which is preliminary data.</text>
</comment>
<feature type="transmembrane region" description="Helical" evidence="1">
    <location>
        <begin position="153"/>
        <end position="175"/>
    </location>
</feature>
<proteinExistence type="predicted"/>
<dbReference type="Pfam" id="PF05940">
    <property type="entry name" value="NnrS"/>
    <property type="match status" value="1"/>
</dbReference>
<feature type="transmembrane region" description="Helical" evidence="1">
    <location>
        <begin position="21"/>
        <end position="49"/>
    </location>
</feature>
<feature type="transmembrane region" description="Helical" evidence="1">
    <location>
        <begin position="123"/>
        <end position="141"/>
    </location>
</feature>
<feature type="transmembrane region" description="Helical" evidence="1">
    <location>
        <begin position="346"/>
        <end position="369"/>
    </location>
</feature>
<keyword evidence="1" id="KW-0812">Transmembrane</keyword>
<gene>
    <name evidence="2" type="ORF">OQJ68_03075</name>
</gene>
<keyword evidence="1" id="KW-0472">Membrane</keyword>
<evidence type="ECO:0000256" key="1">
    <source>
        <dbReference type="SAM" id="Phobius"/>
    </source>
</evidence>
<feature type="transmembrane region" description="Helical" evidence="1">
    <location>
        <begin position="187"/>
        <end position="207"/>
    </location>
</feature>
<keyword evidence="1" id="KW-1133">Transmembrane helix</keyword>
<feature type="transmembrane region" description="Helical" evidence="1">
    <location>
        <begin position="375"/>
        <end position="396"/>
    </location>
</feature>
<evidence type="ECO:0000313" key="2">
    <source>
        <dbReference type="EMBL" id="MCX2800761.1"/>
    </source>
</evidence>
<dbReference type="RefSeq" id="WP_266044421.1">
    <property type="nucleotide sequence ID" value="NZ_JAPHQB010000003.1"/>
</dbReference>
<feature type="transmembrane region" description="Helical" evidence="1">
    <location>
        <begin position="100"/>
        <end position="117"/>
    </location>
</feature>
<dbReference type="Proteomes" id="UP001209730">
    <property type="component" value="Unassembled WGS sequence"/>
</dbReference>
<dbReference type="AlphaFoldDB" id="A0AB35HTT5"/>
<dbReference type="EMBL" id="JAPHQB010000003">
    <property type="protein sequence ID" value="MCX2800761.1"/>
    <property type="molecule type" value="Genomic_DNA"/>
</dbReference>
<reference evidence="2" key="1">
    <citation type="submission" date="2022-11" db="EMBL/GenBank/DDBJ databases">
        <title>Chitin-degrading and fungicidal potential of chitinolytic bacterial strains from marine environment of the Pacific Ocean regions.</title>
        <authorList>
            <person name="Pentekhina I."/>
            <person name="Nedashkovskaya O."/>
            <person name="Seitkalieva A."/>
            <person name="Podvolotskaya A."/>
            <person name="Tekutyeva L."/>
            <person name="Balabanova L."/>
        </authorList>
    </citation>
    <scope>NUCLEOTIDE SEQUENCE</scope>
    <source>
        <strain evidence="2">KMM 6838</strain>
    </source>
</reference>
<accession>A0AB35HTT5</accession>
<evidence type="ECO:0000313" key="3">
    <source>
        <dbReference type="Proteomes" id="UP001209730"/>
    </source>
</evidence>
<organism evidence="2 3">
    <name type="scientific">Microbulbifer thermotolerans</name>
    <dbReference type="NCBI Taxonomy" id="252514"/>
    <lineage>
        <taxon>Bacteria</taxon>
        <taxon>Pseudomonadati</taxon>
        <taxon>Pseudomonadota</taxon>
        <taxon>Gammaproteobacteria</taxon>
        <taxon>Cellvibrionales</taxon>
        <taxon>Microbulbiferaceae</taxon>
        <taxon>Microbulbifer</taxon>
    </lineage>
</organism>
<feature type="transmembrane region" description="Helical" evidence="1">
    <location>
        <begin position="311"/>
        <end position="334"/>
    </location>
</feature>
<protein>
    <submittedName>
        <fullName evidence="2">NnrS family protein</fullName>
    </submittedName>
</protein>